<evidence type="ECO:0000313" key="3">
    <source>
        <dbReference type="Proteomes" id="UP001152173"/>
    </source>
</evidence>
<proteinExistence type="predicted"/>
<accession>A0A9X3LGR1</accession>
<dbReference type="SUPFAM" id="SSF54593">
    <property type="entry name" value="Glyoxalase/Bleomycin resistance protein/Dihydroxybiphenyl dioxygenase"/>
    <property type="match status" value="1"/>
</dbReference>
<dbReference type="InterPro" id="IPR037523">
    <property type="entry name" value="VOC_core"/>
</dbReference>
<sequence>MRIARPTDQLDKVIDFYEAGLGLKRVGEFWDHDGYDGVMFGLPDKNYHLEFTSHVSGTPCPAPTKDNLLVLYLPNWEVITDVANRLEKMGYPEVEAENPYWGDDSITIEDPDGWRVVLFCSTGL</sequence>
<dbReference type="CDD" id="cd06587">
    <property type="entry name" value="VOC"/>
    <property type="match status" value="1"/>
</dbReference>
<dbReference type="PROSITE" id="PS51819">
    <property type="entry name" value="VOC"/>
    <property type="match status" value="1"/>
</dbReference>
<keyword evidence="3" id="KW-1185">Reference proteome</keyword>
<evidence type="ECO:0000313" key="2">
    <source>
        <dbReference type="EMBL" id="MCZ8537094.1"/>
    </source>
</evidence>
<feature type="domain" description="VOC" evidence="1">
    <location>
        <begin position="1"/>
        <end position="121"/>
    </location>
</feature>
<reference evidence="2" key="1">
    <citation type="submission" date="2022-05" db="EMBL/GenBank/DDBJ databases">
        <authorList>
            <person name="Colautti A."/>
            <person name="Iacumin L."/>
        </authorList>
    </citation>
    <scope>NUCLEOTIDE SEQUENCE</scope>
    <source>
        <strain evidence="2">SK 55</strain>
    </source>
</reference>
<organism evidence="2 3">
    <name type="scientific">Paenisporosarcina quisquiliarum</name>
    <dbReference type="NCBI Taxonomy" id="365346"/>
    <lineage>
        <taxon>Bacteria</taxon>
        <taxon>Bacillati</taxon>
        <taxon>Bacillota</taxon>
        <taxon>Bacilli</taxon>
        <taxon>Bacillales</taxon>
        <taxon>Caryophanaceae</taxon>
        <taxon>Paenisporosarcina</taxon>
    </lineage>
</organism>
<gene>
    <name evidence="2" type="ORF">M9R32_07880</name>
</gene>
<dbReference type="InterPro" id="IPR058997">
    <property type="entry name" value="YycE-like_C"/>
</dbReference>
<evidence type="ECO:0000259" key="1">
    <source>
        <dbReference type="PROSITE" id="PS51819"/>
    </source>
</evidence>
<dbReference type="Gene3D" id="3.10.180.10">
    <property type="entry name" value="2,3-Dihydroxybiphenyl 1,2-Dioxygenase, domain 1"/>
    <property type="match status" value="1"/>
</dbReference>
<dbReference type="Pfam" id="PF22658">
    <property type="entry name" value="YycE-like_N"/>
    <property type="match status" value="1"/>
</dbReference>
<dbReference type="Pfam" id="PF22659">
    <property type="entry name" value="YycE-like_C"/>
    <property type="match status" value="1"/>
</dbReference>
<dbReference type="EMBL" id="JAMKBJ010000005">
    <property type="protein sequence ID" value="MCZ8537094.1"/>
    <property type="molecule type" value="Genomic_DNA"/>
</dbReference>
<dbReference type="AlphaFoldDB" id="A0A9X3LGR1"/>
<dbReference type="InterPro" id="IPR029068">
    <property type="entry name" value="Glyas_Bleomycin-R_OHBP_Dase"/>
</dbReference>
<comment type="caution">
    <text evidence="2">The sequence shown here is derived from an EMBL/GenBank/DDBJ whole genome shotgun (WGS) entry which is preliminary data.</text>
</comment>
<name>A0A9X3LGR1_9BACL</name>
<dbReference type="RefSeq" id="WP_269926280.1">
    <property type="nucleotide sequence ID" value="NZ_JAMKBJ010000005.1"/>
</dbReference>
<protein>
    <submittedName>
        <fullName evidence="2">VOC family protein</fullName>
    </submittedName>
</protein>
<dbReference type="InterPro" id="IPR058998">
    <property type="entry name" value="YycE-like_N"/>
</dbReference>
<dbReference type="Proteomes" id="UP001152173">
    <property type="component" value="Unassembled WGS sequence"/>
</dbReference>